<dbReference type="Gene3D" id="2.60.40.1180">
    <property type="entry name" value="Golgi alpha-mannosidase II"/>
    <property type="match status" value="1"/>
</dbReference>
<keyword evidence="2" id="KW-0378">Hydrolase</keyword>
<keyword evidence="3" id="KW-1185">Reference proteome</keyword>
<dbReference type="Gene3D" id="3.20.20.80">
    <property type="entry name" value="Glycosidases"/>
    <property type="match status" value="1"/>
</dbReference>
<keyword evidence="2" id="KW-0858">Xylan degradation</keyword>
<accession>A0ABQ1UYX3</accession>
<dbReference type="SUPFAM" id="SSF51445">
    <property type="entry name" value="(Trans)glycosidases"/>
    <property type="match status" value="1"/>
</dbReference>
<dbReference type="SUPFAM" id="SSF51011">
    <property type="entry name" value="Glycosyl hydrolase domain"/>
    <property type="match status" value="1"/>
</dbReference>
<keyword evidence="2" id="KW-0119">Carbohydrate metabolism</keyword>
<evidence type="ECO:0000313" key="2">
    <source>
        <dbReference type="EMBL" id="GGF30971.1"/>
    </source>
</evidence>
<reference evidence="3" key="1">
    <citation type="journal article" date="2019" name="Int. J. Syst. Evol. Microbiol.">
        <title>The Global Catalogue of Microorganisms (GCM) 10K type strain sequencing project: providing services to taxonomists for standard genome sequencing and annotation.</title>
        <authorList>
            <consortium name="The Broad Institute Genomics Platform"/>
            <consortium name="The Broad Institute Genome Sequencing Center for Infectious Disease"/>
            <person name="Wu L."/>
            <person name="Ma J."/>
        </authorList>
    </citation>
    <scope>NUCLEOTIDE SEQUENCE [LARGE SCALE GENOMIC DNA]</scope>
    <source>
        <strain evidence="3">CGMCC 1.15407</strain>
    </source>
</reference>
<dbReference type="InterPro" id="IPR017853">
    <property type="entry name" value="GH"/>
</dbReference>
<keyword evidence="2" id="KW-0624">Polysaccharide degradation</keyword>
<dbReference type="PANTHER" id="PTHR42767:SF1">
    <property type="entry name" value="ENDO-BETA-1,6-GALACTANASE-LIKE DOMAIN-CONTAINING PROTEIN"/>
    <property type="match status" value="1"/>
</dbReference>
<proteinExistence type="predicted"/>
<sequence>MAELLFSREADSGGHPKGIGLSLWRFNIGAGSAEQGEESGIRDEWRRAESFMKGDGSYDWSKQAGQVWFAHAAQEFGVPNLLVFPNSPPVHMTKNGKAYANNGEANLASSRFDDFGNYMADVIKGMERKGLHVDYISPVNEPQWDWSDGGQEGTPFLNTDIAGIVRSLDASLSEKGLTTKIDIAEAGKINYLYEDADKPARGRQIKQFFDQGSENYIGNLSHVGNAISGHSYFTTSPYTAAIQQRQNLATEMKTMDGLEYWMSEYCILGDNGGEINGSGRDLGINAALYMARVVHNDLTVSNASAWHWWLAISPYDYKDGLIYIDSDKHDGEYYESKMLWSLGNYSRFIRPGYQRKGVSIDGAKAQSADFLVSAFMDPEENELVYVIVNSGIAPVAVSLSVDGESVSPSKTYMTSDTLDLAPVDIENQVVTIPERTIATIIVNQ</sequence>
<dbReference type="EMBL" id="BMIU01000008">
    <property type="protein sequence ID" value="GGF30971.1"/>
    <property type="molecule type" value="Genomic_DNA"/>
</dbReference>
<keyword evidence="2" id="KW-0326">Glycosidase</keyword>
<gene>
    <name evidence="2" type="ORF">GCM10011339_18980</name>
</gene>
<dbReference type="InterPro" id="IPR039514">
    <property type="entry name" value="6GAL-like"/>
</dbReference>
<feature type="domain" description="Endo-beta-1,6-galactanase-like" evidence="1">
    <location>
        <begin position="1"/>
        <end position="323"/>
    </location>
</feature>
<dbReference type="Pfam" id="PF14587">
    <property type="entry name" value="Glyco_hydr_30_2"/>
    <property type="match status" value="1"/>
</dbReference>
<dbReference type="GO" id="GO:0045493">
    <property type="term" value="P:xylan catabolic process"/>
    <property type="evidence" value="ECO:0007669"/>
    <property type="project" value="UniProtKB-KW"/>
</dbReference>
<name>A0ABQ1UYX3_9BACT</name>
<protein>
    <submittedName>
        <fullName evidence="2">Xylanase</fullName>
    </submittedName>
</protein>
<evidence type="ECO:0000259" key="1">
    <source>
        <dbReference type="Pfam" id="PF14587"/>
    </source>
</evidence>
<organism evidence="2 3">
    <name type="scientific">Echinicola rosea</name>
    <dbReference type="NCBI Taxonomy" id="1807691"/>
    <lineage>
        <taxon>Bacteria</taxon>
        <taxon>Pseudomonadati</taxon>
        <taxon>Bacteroidota</taxon>
        <taxon>Cytophagia</taxon>
        <taxon>Cytophagales</taxon>
        <taxon>Cyclobacteriaceae</taxon>
        <taxon>Echinicola</taxon>
    </lineage>
</organism>
<dbReference type="InterPro" id="IPR013780">
    <property type="entry name" value="Glyco_hydro_b"/>
</dbReference>
<dbReference type="PANTHER" id="PTHR42767">
    <property type="entry name" value="ENDO-BETA-1,6-GALACTANASE"/>
    <property type="match status" value="1"/>
</dbReference>
<dbReference type="InterPro" id="IPR039743">
    <property type="entry name" value="6GAL/EXGAL"/>
</dbReference>
<dbReference type="Proteomes" id="UP000647339">
    <property type="component" value="Unassembled WGS sequence"/>
</dbReference>
<dbReference type="GO" id="GO:0016798">
    <property type="term" value="F:hydrolase activity, acting on glycosyl bonds"/>
    <property type="evidence" value="ECO:0007669"/>
    <property type="project" value="UniProtKB-KW"/>
</dbReference>
<evidence type="ECO:0000313" key="3">
    <source>
        <dbReference type="Proteomes" id="UP000647339"/>
    </source>
</evidence>
<comment type="caution">
    <text evidence="2">The sequence shown here is derived from an EMBL/GenBank/DDBJ whole genome shotgun (WGS) entry which is preliminary data.</text>
</comment>